<comment type="catalytic activity">
    <reaction evidence="25">
        <text>dodecanal + NADP(+) = (2E)-dodecenal + NADPH + H(+)</text>
        <dbReference type="Rhea" id="RHEA:50784"/>
        <dbReference type="ChEBI" id="CHEBI:15378"/>
        <dbReference type="ChEBI" id="CHEBI:27836"/>
        <dbReference type="ChEBI" id="CHEBI:57783"/>
        <dbReference type="ChEBI" id="CHEBI:58349"/>
        <dbReference type="ChEBI" id="CHEBI:133741"/>
    </reaction>
    <physiologicalReaction direction="right-to-left" evidence="25">
        <dbReference type="Rhea" id="RHEA:50786"/>
    </physiologicalReaction>
</comment>
<dbReference type="InterPro" id="IPR041694">
    <property type="entry name" value="ADH_N_2"/>
</dbReference>
<evidence type="ECO:0000256" key="21">
    <source>
        <dbReference type="ARBA" id="ARBA00047617"/>
    </source>
</evidence>
<dbReference type="CDD" id="cd08294">
    <property type="entry name" value="leukotriene_B4_DH_like"/>
    <property type="match status" value="1"/>
</dbReference>
<name>A0ABQ7QU25_PLUXY</name>
<dbReference type="EC" id="1.3.1.74" evidence="5"/>
<evidence type="ECO:0000256" key="22">
    <source>
        <dbReference type="ARBA" id="ARBA00047742"/>
    </source>
</evidence>
<keyword evidence="15" id="KW-0379">Hydroxylation</keyword>
<evidence type="ECO:0000256" key="23">
    <source>
        <dbReference type="ARBA" id="ARBA00047871"/>
    </source>
</evidence>
<dbReference type="InterPro" id="IPR020843">
    <property type="entry name" value="ER"/>
</dbReference>
<comment type="catalytic activity">
    <reaction evidence="22">
        <text>pentan-2-one + NADP(+) = (E)-pent-3-en-2-one + NADPH + H(+)</text>
        <dbReference type="Rhea" id="RHEA:50788"/>
        <dbReference type="ChEBI" id="CHEBI:15378"/>
        <dbReference type="ChEBI" id="CHEBI:16472"/>
        <dbReference type="ChEBI" id="CHEBI:57783"/>
        <dbReference type="ChEBI" id="CHEBI:58349"/>
        <dbReference type="ChEBI" id="CHEBI:145276"/>
    </reaction>
    <physiologicalReaction direction="right-to-left" evidence="22">
        <dbReference type="Rhea" id="RHEA:50790"/>
    </physiologicalReaction>
</comment>
<comment type="catalytic activity">
    <reaction evidence="34">
        <text>hexanal + NADP(+) = (E)-hex-2-enal + NADPH + H(+)</text>
        <dbReference type="Rhea" id="RHEA:50776"/>
        <dbReference type="ChEBI" id="CHEBI:15378"/>
        <dbReference type="ChEBI" id="CHEBI:28913"/>
        <dbReference type="ChEBI" id="CHEBI:57783"/>
        <dbReference type="ChEBI" id="CHEBI:58349"/>
        <dbReference type="ChEBI" id="CHEBI:88528"/>
    </reaction>
    <physiologicalReaction direction="right-to-left" evidence="34">
        <dbReference type="Rhea" id="RHEA:50778"/>
    </physiologicalReaction>
</comment>
<dbReference type="EC" id="1.3.1.48" evidence="4"/>
<evidence type="ECO:0000256" key="25">
    <source>
        <dbReference type="ARBA" id="ARBA00047903"/>
    </source>
</evidence>
<accession>A0ABQ7QU25</accession>
<evidence type="ECO:0000256" key="33">
    <source>
        <dbReference type="ARBA" id="ARBA00049179"/>
    </source>
</evidence>
<evidence type="ECO:0000313" key="36">
    <source>
        <dbReference type="EMBL" id="KAG7308519.1"/>
    </source>
</evidence>
<dbReference type="SMART" id="SM00829">
    <property type="entry name" value="PKS_ER"/>
    <property type="match status" value="1"/>
</dbReference>
<evidence type="ECO:0000256" key="5">
    <source>
        <dbReference type="ARBA" id="ARBA00012410"/>
    </source>
</evidence>
<dbReference type="Pfam" id="PF16884">
    <property type="entry name" value="ADH_N_2"/>
    <property type="match status" value="1"/>
</dbReference>
<dbReference type="Pfam" id="PF00107">
    <property type="entry name" value="ADH_zinc_N"/>
    <property type="match status" value="1"/>
</dbReference>
<evidence type="ECO:0000256" key="4">
    <source>
        <dbReference type="ARBA" id="ARBA00011981"/>
    </source>
</evidence>
<comment type="catalytic activity">
    <reaction evidence="31">
        <text>(5S,12S)-dihydroxy-(6E,10E,12E,14Z)-eicosatetraenoate + NADP(+) = 12-oxo-(5S)-hydroxy-(6E,8E,10E,14Z)-eicosatetraenoate + NADPH + H(+)</text>
        <dbReference type="Rhea" id="RHEA:51212"/>
        <dbReference type="ChEBI" id="CHEBI:15378"/>
        <dbReference type="ChEBI" id="CHEBI:57783"/>
        <dbReference type="ChEBI" id="CHEBI:58349"/>
        <dbReference type="ChEBI" id="CHEBI:133974"/>
        <dbReference type="ChEBI" id="CHEBI:133975"/>
    </reaction>
    <physiologicalReaction direction="left-to-right" evidence="31">
        <dbReference type="Rhea" id="RHEA:51213"/>
    </physiologicalReaction>
</comment>
<keyword evidence="14" id="KW-0443">Lipid metabolism</keyword>
<dbReference type="EMBL" id="JAHIBW010000008">
    <property type="protein sequence ID" value="KAG7308519.1"/>
    <property type="molecule type" value="Genomic_DNA"/>
</dbReference>
<protein>
    <recommendedName>
        <fullName evidence="6">Prostaglandin reductase 1</fullName>
        <ecNumber evidence="4">1.3.1.48</ecNumber>
        <ecNumber evidence="5">1.3.1.74</ecNumber>
    </recommendedName>
    <alternativeName>
        <fullName evidence="19">15-oxoprostaglandin 13-reductase</fullName>
    </alternativeName>
    <alternativeName>
        <fullName evidence="17">Dithiolethione-inducible gene 1 protein</fullName>
    </alternativeName>
    <alternativeName>
        <fullName evidence="16">Leukotriene B4 12-hydroxydehydrogenase</fullName>
    </alternativeName>
    <alternativeName>
        <fullName evidence="18">NAD(P)H-dependent alkenal/one oxidoreductase</fullName>
    </alternativeName>
</protein>
<comment type="catalytic activity">
    <reaction evidence="33">
        <text>an n-alkanal + NADP(+) = an alk-2-enal + NADPH + H(+)</text>
        <dbReference type="Rhea" id="RHEA:13737"/>
        <dbReference type="ChEBI" id="CHEBI:12834"/>
        <dbReference type="ChEBI" id="CHEBI:13757"/>
        <dbReference type="ChEBI" id="CHEBI:15378"/>
        <dbReference type="ChEBI" id="CHEBI:57783"/>
        <dbReference type="ChEBI" id="CHEBI:58349"/>
        <dbReference type="EC" id="1.3.1.74"/>
    </reaction>
    <physiologicalReaction direction="right-to-left" evidence="33">
        <dbReference type="Rhea" id="RHEA:13739"/>
    </physiologicalReaction>
</comment>
<dbReference type="PANTHER" id="PTHR43205:SF7">
    <property type="entry name" value="PROSTAGLANDIN REDUCTASE 1"/>
    <property type="match status" value="1"/>
</dbReference>
<keyword evidence="12" id="KW-0007">Acetylation</keyword>
<comment type="catalytic activity">
    <reaction evidence="20">
        <text>octanal + NADP(+) = (2E)-octenal + NADPH + H(+)</text>
        <dbReference type="Rhea" id="RHEA:50780"/>
        <dbReference type="ChEBI" id="CHEBI:15378"/>
        <dbReference type="ChEBI" id="CHEBI:17935"/>
        <dbReference type="ChEBI" id="CHEBI:57783"/>
        <dbReference type="ChEBI" id="CHEBI:58349"/>
        <dbReference type="ChEBI" id="CHEBI:61748"/>
    </reaction>
    <physiologicalReaction direction="right-to-left" evidence="20">
        <dbReference type="Rhea" id="RHEA:50782"/>
    </physiologicalReaction>
</comment>
<evidence type="ECO:0000256" key="8">
    <source>
        <dbReference type="ARBA" id="ARBA00022501"/>
    </source>
</evidence>
<keyword evidence="13" id="KW-0560">Oxidoreductase</keyword>
<evidence type="ECO:0000256" key="28">
    <source>
        <dbReference type="ARBA" id="ARBA00048387"/>
    </source>
</evidence>
<keyword evidence="11" id="KW-0521">NADP</keyword>
<comment type="catalytic activity">
    <reaction evidence="32">
        <text>13,14-dihydro-15-oxo-prostaglandin E1 + NADP(+) = 15-oxoprostaglandin E1 + NADPH + H(+)</text>
        <dbReference type="Rhea" id="RHEA:50584"/>
        <dbReference type="ChEBI" id="CHEBI:15378"/>
        <dbReference type="ChEBI" id="CHEBI:57401"/>
        <dbReference type="ChEBI" id="CHEBI:57783"/>
        <dbReference type="ChEBI" id="CHEBI:58349"/>
        <dbReference type="ChEBI" id="CHEBI:133408"/>
    </reaction>
    <physiologicalReaction direction="right-to-left" evidence="32">
        <dbReference type="Rhea" id="RHEA:50586"/>
    </physiologicalReaction>
</comment>
<comment type="catalytic activity">
    <reaction evidence="30">
        <text>6-trans-leukotriene B4 + NADP(+) = 12-oxo-(5S)-hydroxy-(6E,8E,10E,14Z)-eicosatetraenoate + NADPH + H(+)</text>
        <dbReference type="Rhea" id="RHEA:51204"/>
        <dbReference type="ChEBI" id="CHEBI:15378"/>
        <dbReference type="ChEBI" id="CHEBI:57783"/>
        <dbReference type="ChEBI" id="CHEBI:58349"/>
        <dbReference type="ChEBI" id="CHEBI:90723"/>
        <dbReference type="ChEBI" id="CHEBI:133974"/>
    </reaction>
    <physiologicalReaction direction="left-to-right" evidence="30">
        <dbReference type="Rhea" id="RHEA:51205"/>
    </physiologicalReaction>
</comment>
<comment type="catalytic activity">
    <reaction evidence="28">
        <text>4-hydroxynonanal + NADP(+) = (E)-4-hydroxynon-2-enal + NADPH + H(+)</text>
        <dbReference type="Rhea" id="RHEA:64736"/>
        <dbReference type="ChEBI" id="CHEBI:15378"/>
        <dbReference type="ChEBI" id="CHEBI:57783"/>
        <dbReference type="ChEBI" id="CHEBI:58349"/>
        <dbReference type="ChEBI" id="CHEBI:58968"/>
        <dbReference type="ChEBI" id="CHEBI:156112"/>
    </reaction>
    <physiologicalReaction direction="right-to-left" evidence="28">
        <dbReference type="Rhea" id="RHEA:64738"/>
    </physiologicalReaction>
</comment>
<evidence type="ECO:0000256" key="20">
    <source>
        <dbReference type="ARBA" id="ARBA00047461"/>
    </source>
</evidence>
<comment type="subunit">
    <text evidence="3">Monomer or homodimer.</text>
</comment>
<evidence type="ECO:0000256" key="17">
    <source>
        <dbReference type="ARBA" id="ARBA00032255"/>
    </source>
</evidence>
<evidence type="ECO:0000256" key="18">
    <source>
        <dbReference type="ARBA" id="ARBA00032297"/>
    </source>
</evidence>
<keyword evidence="7" id="KW-0963">Cytoplasm</keyword>
<reference evidence="36 37" key="1">
    <citation type="submission" date="2021-06" db="EMBL/GenBank/DDBJ databases">
        <title>A haploid diamondback moth (Plutella xylostella L.) genome assembly resolves 31 chromosomes and identifies a diamide resistance mutation.</title>
        <authorList>
            <person name="Ward C.M."/>
            <person name="Perry K.D."/>
            <person name="Baker G."/>
            <person name="Powis K."/>
            <person name="Heckel D.G."/>
            <person name="Baxter S.W."/>
        </authorList>
    </citation>
    <scope>NUCLEOTIDE SEQUENCE [LARGE SCALE GENOMIC DNA]</scope>
    <source>
        <strain evidence="36 37">LV</strain>
        <tissue evidence="36">Single pupa</tissue>
    </source>
</reference>
<evidence type="ECO:0000256" key="16">
    <source>
        <dbReference type="ARBA" id="ARBA00031851"/>
    </source>
</evidence>
<evidence type="ECO:0000256" key="11">
    <source>
        <dbReference type="ARBA" id="ARBA00022857"/>
    </source>
</evidence>
<dbReference type="PANTHER" id="PTHR43205">
    <property type="entry name" value="PROSTAGLANDIN REDUCTASE"/>
    <property type="match status" value="1"/>
</dbReference>
<comment type="catalytic activity">
    <reaction evidence="27">
        <text>13,14-dihydro-15-oxo-PGF2alpha + NADP(+) = 15-oxoprostaglandin F2alpha + NADPH + H(+)</text>
        <dbReference type="Rhea" id="RHEA:50588"/>
        <dbReference type="ChEBI" id="CHEBI:15378"/>
        <dbReference type="ChEBI" id="CHEBI:57783"/>
        <dbReference type="ChEBI" id="CHEBI:58349"/>
        <dbReference type="ChEBI" id="CHEBI:133374"/>
        <dbReference type="ChEBI" id="CHEBI:133409"/>
    </reaction>
    <physiologicalReaction direction="right-to-left" evidence="27">
        <dbReference type="Rhea" id="RHEA:50590"/>
    </physiologicalReaction>
</comment>
<evidence type="ECO:0000256" key="15">
    <source>
        <dbReference type="ARBA" id="ARBA00023278"/>
    </source>
</evidence>
<dbReference type="InterPro" id="IPR013149">
    <property type="entry name" value="ADH-like_C"/>
</dbReference>
<comment type="catalytic activity">
    <reaction evidence="29">
        <text>20-hydroxy-leukotriene B4 + NADP(+) = 12-oxo-20-hydroxy-leukotriene B4 + NADPH + H(+)</text>
        <dbReference type="Rhea" id="RHEA:51208"/>
        <dbReference type="ChEBI" id="CHEBI:15378"/>
        <dbReference type="ChEBI" id="CHEBI:57460"/>
        <dbReference type="ChEBI" id="CHEBI:57783"/>
        <dbReference type="ChEBI" id="CHEBI:58349"/>
        <dbReference type="ChEBI" id="CHEBI:133346"/>
    </reaction>
    <physiologicalReaction direction="left-to-right" evidence="29">
        <dbReference type="Rhea" id="RHEA:51209"/>
    </physiologicalReaction>
</comment>
<evidence type="ECO:0000259" key="35">
    <source>
        <dbReference type="SMART" id="SM00829"/>
    </source>
</evidence>
<evidence type="ECO:0000256" key="19">
    <source>
        <dbReference type="ARBA" id="ARBA00033119"/>
    </source>
</evidence>
<evidence type="ECO:0000313" key="37">
    <source>
        <dbReference type="Proteomes" id="UP000823941"/>
    </source>
</evidence>
<evidence type="ECO:0000256" key="14">
    <source>
        <dbReference type="ARBA" id="ARBA00023098"/>
    </source>
</evidence>
<comment type="catalytic activity">
    <reaction evidence="21">
        <text>decanal + NADP(+) = (2E)-decenal + NADPH + H(+)</text>
        <dbReference type="Rhea" id="RHEA:50612"/>
        <dbReference type="ChEBI" id="CHEBI:15378"/>
        <dbReference type="ChEBI" id="CHEBI:31457"/>
        <dbReference type="ChEBI" id="CHEBI:57783"/>
        <dbReference type="ChEBI" id="CHEBI:58349"/>
        <dbReference type="ChEBI" id="CHEBI:133455"/>
    </reaction>
    <physiologicalReaction direction="right-to-left" evidence="21">
        <dbReference type="Rhea" id="RHEA:50614"/>
    </physiologicalReaction>
</comment>
<dbReference type="InterPro" id="IPR011032">
    <property type="entry name" value="GroES-like_sf"/>
</dbReference>
<gene>
    <name evidence="36" type="ORF">JYU34_005731</name>
</gene>
<dbReference type="InterPro" id="IPR036291">
    <property type="entry name" value="NAD(P)-bd_dom_sf"/>
</dbReference>
<evidence type="ECO:0000256" key="26">
    <source>
        <dbReference type="ARBA" id="ARBA00048066"/>
    </source>
</evidence>
<proteinExistence type="inferred from homology"/>
<comment type="catalytic activity">
    <reaction evidence="26">
        <text>nonan-2-one + NADP(+) = (3E)-nonen-2-one + NADPH + H(+)</text>
        <dbReference type="Rhea" id="RHEA:50616"/>
        <dbReference type="ChEBI" id="CHEBI:15378"/>
        <dbReference type="ChEBI" id="CHEBI:57783"/>
        <dbReference type="ChEBI" id="CHEBI:58349"/>
        <dbReference type="ChEBI" id="CHEBI:77927"/>
        <dbReference type="ChEBI" id="CHEBI:133457"/>
    </reaction>
    <physiologicalReaction direction="right-to-left" evidence="26">
        <dbReference type="Rhea" id="RHEA:50618"/>
    </physiologicalReaction>
</comment>
<comment type="subcellular location">
    <subcellularLocation>
        <location evidence="1">Cytoplasm</location>
    </subcellularLocation>
</comment>
<keyword evidence="8" id="KW-0644">Prostaglandin metabolism</keyword>
<keyword evidence="37" id="KW-1185">Reference proteome</keyword>
<comment type="similarity">
    <text evidence="2">Belongs to the NADP-dependent oxidoreductase L4BD family.</text>
</comment>
<evidence type="ECO:0000256" key="9">
    <source>
        <dbReference type="ARBA" id="ARBA00022553"/>
    </source>
</evidence>
<evidence type="ECO:0000256" key="29">
    <source>
        <dbReference type="ARBA" id="ARBA00048591"/>
    </source>
</evidence>
<dbReference type="Gene3D" id="3.40.50.720">
    <property type="entry name" value="NAD(P)-binding Rossmann-like Domain"/>
    <property type="match status" value="1"/>
</dbReference>
<comment type="catalytic activity">
    <reaction evidence="24">
        <text>13,14-dihydro-15-oxo-prostaglandin F1alpha + NADP(+) = 15-oxoprostaglandin F1alpha + NADPH + H(+)</text>
        <dbReference type="Rhea" id="RHEA:50592"/>
        <dbReference type="ChEBI" id="CHEBI:15378"/>
        <dbReference type="ChEBI" id="CHEBI:57783"/>
        <dbReference type="ChEBI" id="CHEBI:58349"/>
        <dbReference type="ChEBI" id="CHEBI:79072"/>
        <dbReference type="ChEBI" id="CHEBI:133411"/>
    </reaction>
    <physiologicalReaction direction="right-to-left" evidence="24">
        <dbReference type="Rhea" id="RHEA:50594"/>
    </physiologicalReaction>
</comment>
<evidence type="ECO:0000256" key="2">
    <source>
        <dbReference type="ARBA" id="ARBA00010460"/>
    </source>
</evidence>
<evidence type="ECO:0000256" key="6">
    <source>
        <dbReference type="ARBA" id="ARBA00020651"/>
    </source>
</evidence>
<evidence type="ECO:0000256" key="12">
    <source>
        <dbReference type="ARBA" id="ARBA00022990"/>
    </source>
</evidence>
<evidence type="ECO:0000256" key="32">
    <source>
        <dbReference type="ARBA" id="ARBA00049070"/>
    </source>
</evidence>
<organism evidence="36 37">
    <name type="scientific">Plutella xylostella</name>
    <name type="common">Diamondback moth</name>
    <name type="synonym">Plutella maculipennis</name>
    <dbReference type="NCBI Taxonomy" id="51655"/>
    <lineage>
        <taxon>Eukaryota</taxon>
        <taxon>Metazoa</taxon>
        <taxon>Ecdysozoa</taxon>
        <taxon>Arthropoda</taxon>
        <taxon>Hexapoda</taxon>
        <taxon>Insecta</taxon>
        <taxon>Pterygota</taxon>
        <taxon>Neoptera</taxon>
        <taxon>Endopterygota</taxon>
        <taxon>Lepidoptera</taxon>
        <taxon>Glossata</taxon>
        <taxon>Ditrysia</taxon>
        <taxon>Yponomeutoidea</taxon>
        <taxon>Plutellidae</taxon>
        <taxon>Plutella</taxon>
    </lineage>
</organism>
<evidence type="ECO:0000256" key="3">
    <source>
        <dbReference type="ARBA" id="ARBA00011852"/>
    </source>
</evidence>
<feature type="domain" description="Enoyl reductase (ER)" evidence="35">
    <location>
        <begin position="16"/>
        <end position="334"/>
    </location>
</feature>
<evidence type="ECO:0000256" key="31">
    <source>
        <dbReference type="ARBA" id="ARBA00049068"/>
    </source>
</evidence>
<evidence type="ECO:0000256" key="30">
    <source>
        <dbReference type="ARBA" id="ARBA00048953"/>
    </source>
</evidence>
<keyword evidence="10" id="KW-0276">Fatty acid metabolism</keyword>
<comment type="catalytic activity">
    <reaction evidence="23">
        <text>leukotriene B4 + NADP(+) = 12-oxo-leukotriene B4 + NADPH + H(+)</text>
        <dbReference type="Rhea" id="RHEA:50608"/>
        <dbReference type="ChEBI" id="CHEBI:15378"/>
        <dbReference type="ChEBI" id="CHEBI:57461"/>
        <dbReference type="ChEBI" id="CHEBI:57783"/>
        <dbReference type="ChEBI" id="CHEBI:58349"/>
        <dbReference type="ChEBI" id="CHEBI:133309"/>
    </reaction>
    <physiologicalReaction direction="left-to-right" evidence="23">
        <dbReference type="Rhea" id="RHEA:50609"/>
    </physiologicalReaction>
</comment>
<evidence type="ECO:0000256" key="13">
    <source>
        <dbReference type="ARBA" id="ARBA00023002"/>
    </source>
</evidence>
<dbReference type="SUPFAM" id="SSF50129">
    <property type="entry name" value="GroES-like"/>
    <property type="match status" value="2"/>
</dbReference>
<comment type="caution">
    <text evidence="36">The sequence shown here is derived from an EMBL/GenBank/DDBJ whole genome shotgun (WGS) entry which is preliminary data.</text>
</comment>
<sequence length="336" mass="36799">MVVVAKKYVVLRPFEGVPKESDFKIEEETLRDIEDGEFLAEAVYMSVDPYQRMKLGNEYPCDMIGGQIAKVVESKHPEYAVGSWVMGHFGWRTHTVAAPAAAARCPQQPYVYPLPDFGDLPPSLGLGVLGRVGNTAYFGLTQLCRPRAGETVVVTGAAGAVGSHVGQIARILGCRVLGFAGSDAKCRWLQELGFTAAANYNTADVRDFLKQHAPDGVDCYFDNVGGEISSTIISQMNPFGRIAVCGSISSYNETNKENCKATILQPYIVSKQLSMEGFLVNRFASRTMEGIAQNLQWVRDGRLKYREHIWDGFHQAPQAFIGLFSGANTGKTIVKV</sequence>
<dbReference type="SUPFAM" id="SSF51735">
    <property type="entry name" value="NAD(P)-binding Rossmann-fold domains"/>
    <property type="match status" value="1"/>
</dbReference>
<evidence type="ECO:0000256" key="10">
    <source>
        <dbReference type="ARBA" id="ARBA00022832"/>
    </source>
</evidence>
<dbReference type="Proteomes" id="UP000823941">
    <property type="component" value="Chromosome 8"/>
</dbReference>
<evidence type="ECO:0000256" key="27">
    <source>
        <dbReference type="ARBA" id="ARBA00048290"/>
    </source>
</evidence>
<evidence type="ECO:0000256" key="7">
    <source>
        <dbReference type="ARBA" id="ARBA00022490"/>
    </source>
</evidence>
<dbReference type="InterPro" id="IPR045010">
    <property type="entry name" value="MDR_fam"/>
</dbReference>
<evidence type="ECO:0000256" key="34">
    <source>
        <dbReference type="ARBA" id="ARBA00049368"/>
    </source>
</evidence>
<dbReference type="Gene3D" id="3.90.180.10">
    <property type="entry name" value="Medium-chain alcohol dehydrogenases, catalytic domain"/>
    <property type="match status" value="1"/>
</dbReference>
<evidence type="ECO:0000256" key="1">
    <source>
        <dbReference type="ARBA" id="ARBA00004496"/>
    </source>
</evidence>
<dbReference type="InterPro" id="IPR014190">
    <property type="entry name" value="PTGR1"/>
</dbReference>
<evidence type="ECO:0000256" key="24">
    <source>
        <dbReference type="ARBA" id="ARBA00047878"/>
    </source>
</evidence>
<keyword evidence="9" id="KW-0597">Phosphoprotein</keyword>